<feature type="compositionally biased region" description="Basic and acidic residues" evidence="1">
    <location>
        <begin position="51"/>
        <end position="60"/>
    </location>
</feature>
<evidence type="ECO:0000313" key="3">
    <source>
        <dbReference type="RefSeq" id="XP_013889210.1"/>
    </source>
</evidence>
<dbReference type="STRING" id="52670.A0A2I4DAD9"/>
<dbReference type="InParanoid" id="A0A2I4DAD9"/>
<dbReference type="GeneID" id="106536463"/>
<evidence type="ECO:0000256" key="1">
    <source>
        <dbReference type="SAM" id="MobiDB-lite"/>
    </source>
</evidence>
<dbReference type="RefSeq" id="XP_013889210.1">
    <property type="nucleotide sequence ID" value="XM_014033756.1"/>
</dbReference>
<feature type="region of interest" description="Disordered" evidence="1">
    <location>
        <begin position="47"/>
        <end position="70"/>
    </location>
</feature>
<keyword evidence="2" id="KW-1185">Reference proteome</keyword>
<dbReference type="Proteomes" id="UP000192220">
    <property type="component" value="Unplaced"/>
</dbReference>
<feature type="compositionally biased region" description="Low complexity" evidence="1">
    <location>
        <begin position="120"/>
        <end position="129"/>
    </location>
</feature>
<feature type="region of interest" description="Disordered" evidence="1">
    <location>
        <begin position="120"/>
        <end position="142"/>
    </location>
</feature>
<dbReference type="KEGG" id="alim:106536463"/>
<organism evidence="2 3">
    <name type="scientific">Austrofundulus limnaeus</name>
    <name type="common">Annual killifish</name>
    <dbReference type="NCBI Taxonomy" id="52670"/>
    <lineage>
        <taxon>Eukaryota</taxon>
        <taxon>Metazoa</taxon>
        <taxon>Chordata</taxon>
        <taxon>Craniata</taxon>
        <taxon>Vertebrata</taxon>
        <taxon>Euteleostomi</taxon>
        <taxon>Actinopterygii</taxon>
        <taxon>Neopterygii</taxon>
        <taxon>Teleostei</taxon>
        <taxon>Neoteleostei</taxon>
        <taxon>Acanthomorphata</taxon>
        <taxon>Ovalentaria</taxon>
        <taxon>Atherinomorphae</taxon>
        <taxon>Cyprinodontiformes</taxon>
        <taxon>Rivulidae</taxon>
        <taxon>Austrofundulus</taxon>
    </lineage>
</organism>
<dbReference type="AlphaFoldDB" id="A0A2I4DAD9"/>
<gene>
    <name evidence="3" type="primary">LOC106536463</name>
</gene>
<reference evidence="3" key="1">
    <citation type="submission" date="2025-08" db="UniProtKB">
        <authorList>
            <consortium name="RefSeq"/>
        </authorList>
    </citation>
    <scope>IDENTIFICATION</scope>
    <source>
        <strain evidence="3">Quisiro</strain>
        <tissue evidence="3">Liver</tissue>
    </source>
</reference>
<proteinExistence type="predicted"/>
<name>A0A2I4DAD9_AUSLI</name>
<protein>
    <submittedName>
        <fullName evidence="3">Charged multivesicular body protein 4c</fullName>
    </submittedName>
</protein>
<sequence length="154" mass="17619">MSSAHEHICSEMINVVHDLTNDITEKEDVLNSHNLSVKQKVEFDEDELVAEPEKLERSQDENLFEEDGDVSHPVLLAASASHPAKMEDEDEDDLEYLRRWAEESLLEKNLNGTEDRVFSSPVLSTSLSSHPAELEDDEDEDELENLRRWVAECL</sequence>
<dbReference type="OrthoDB" id="5592979at2759"/>
<accession>A0A2I4DAD9</accession>
<evidence type="ECO:0000313" key="2">
    <source>
        <dbReference type="Proteomes" id="UP000192220"/>
    </source>
</evidence>